<organism evidence="2 3">
    <name type="scientific">Ceratobasidium theobromae</name>
    <dbReference type="NCBI Taxonomy" id="1582974"/>
    <lineage>
        <taxon>Eukaryota</taxon>
        <taxon>Fungi</taxon>
        <taxon>Dikarya</taxon>
        <taxon>Basidiomycota</taxon>
        <taxon>Agaricomycotina</taxon>
        <taxon>Agaricomycetes</taxon>
        <taxon>Cantharellales</taxon>
        <taxon>Ceratobasidiaceae</taxon>
        <taxon>Ceratobasidium</taxon>
    </lineage>
</organism>
<accession>A0A5N5QQM8</accession>
<reference evidence="2 3" key="1">
    <citation type="journal article" date="2019" name="Fungal Biol. Biotechnol.">
        <title>Draft genome sequence of fastidious pathogen Ceratobasidium theobromae, which causes vascular-streak dieback in Theobroma cacao.</title>
        <authorList>
            <person name="Ali S.S."/>
            <person name="Asman A."/>
            <person name="Shao J."/>
            <person name="Firmansyah A.P."/>
            <person name="Susilo A.W."/>
            <person name="Rosmana A."/>
            <person name="McMahon P."/>
            <person name="Junaid M."/>
            <person name="Guest D."/>
            <person name="Kheng T.Y."/>
            <person name="Meinhardt L.W."/>
            <person name="Bailey B.A."/>
        </authorList>
    </citation>
    <scope>NUCLEOTIDE SEQUENCE [LARGE SCALE GENOMIC DNA]</scope>
    <source>
        <strain evidence="2 3">CT2</strain>
    </source>
</reference>
<dbReference type="Proteomes" id="UP000383932">
    <property type="component" value="Unassembled WGS sequence"/>
</dbReference>
<feature type="compositionally biased region" description="Basic and acidic residues" evidence="1">
    <location>
        <begin position="322"/>
        <end position="336"/>
    </location>
</feature>
<proteinExistence type="predicted"/>
<protein>
    <submittedName>
        <fullName evidence="2">Uncharacterized protein</fullName>
    </submittedName>
</protein>
<evidence type="ECO:0000313" key="3">
    <source>
        <dbReference type="Proteomes" id="UP000383932"/>
    </source>
</evidence>
<evidence type="ECO:0000313" key="2">
    <source>
        <dbReference type="EMBL" id="KAB5594004.1"/>
    </source>
</evidence>
<dbReference type="AlphaFoldDB" id="A0A5N5QQM8"/>
<name>A0A5N5QQM8_9AGAM</name>
<dbReference type="OrthoDB" id="529205at2759"/>
<gene>
    <name evidence="2" type="ORF">CTheo_2605</name>
</gene>
<keyword evidence="3" id="KW-1185">Reference proteome</keyword>
<feature type="region of interest" description="Disordered" evidence="1">
    <location>
        <begin position="307"/>
        <end position="344"/>
    </location>
</feature>
<dbReference type="EMBL" id="SSOP01000027">
    <property type="protein sequence ID" value="KAB5594004.1"/>
    <property type="molecule type" value="Genomic_DNA"/>
</dbReference>
<comment type="caution">
    <text evidence="2">The sequence shown here is derived from an EMBL/GenBank/DDBJ whole genome shotgun (WGS) entry which is preliminary data.</text>
</comment>
<sequence length="344" mass="37514">MARRDSENEKNGPHLFTEPFYIGFAELLALPKLRDPAVNLLGVHGSARARSKSVLNESSVIYRLANKIAKGSGSAKDIVDGANLVTKRCGSAFVTSGRRQAFQIQDVTLLAYIRRPFTDNMDIAPHYRNISLCLLARFAPPSLSPNALLLSPPPGVPHSQPSIATVLTISFPTDTARFQAGEQRPRCEFPLFLPFNLHETEDTTEIIEREKQKNLRGEQQSTHTHAPGWNEALATDSEAHVKADKAVGSPQDMARTTIEYLKKQHPDSLAEAIRDHTNAPYSKDSVEGPLGALGRAARKTANAFAEAAATRPEEAQGTLSDEGVRAERARAAREHAVGSLVTLQ</sequence>
<evidence type="ECO:0000256" key="1">
    <source>
        <dbReference type="SAM" id="MobiDB-lite"/>
    </source>
</evidence>